<name>A0ABS7EGG3_9GAMM</name>
<gene>
    <name evidence="2" type="ORF">K0504_09620</name>
</gene>
<comment type="caution">
    <text evidence="2">The sequence shown here is derived from an EMBL/GenBank/DDBJ whole genome shotgun (WGS) entry which is preliminary data.</text>
</comment>
<keyword evidence="3" id="KW-1185">Reference proteome</keyword>
<keyword evidence="1" id="KW-1133">Transmembrane helix</keyword>
<organism evidence="2 3">
    <name type="scientific">Neiella holothuriorum</name>
    <dbReference type="NCBI Taxonomy" id="2870530"/>
    <lineage>
        <taxon>Bacteria</taxon>
        <taxon>Pseudomonadati</taxon>
        <taxon>Pseudomonadota</taxon>
        <taxon>Gammaproteobacteria</taxon>
        <taxon>Alteromonadales</taxon>
        <taxon>Echinimonadaceae</taxon>
        <taxon>Neiella</taxon>
    </lineage>
</organism>
<accession>A0ABS7EGG3</accession>
<evidence type="ECO:0000313" key="2">
    <source>
        <dbReference type="EMBL" id="MBW8191294.1"/>
    </source>
</evidence>
<reference evidence="2" key="1">
    <citation type="submission" date="2021-07" db="EMBL/GenBank/DDBJ databases">
        <title>Neiella marina sp. nov., isolated from the intestinal content of sea cucumber Apostichopus japonicus.</title>
        <authorList>
            <person name="Bai X."/>
        </authorList>
    </citation>
    <scope>NUCLEOTIDE SEQUENCE</scope>
    <source>
        <strain evidence="2">126</strain>
    </source>
</reference>
<dbReference type="Proteomes" id="UP001166251">
    <property type="component" value="Unassembled WGS sequence"/>
</dbReference>
<feature type="transmembrane region" description="Helical" evidence="1">
    <location>
        <begin position="50"/>
        <end position="68"/>
    </location>
</feature>
<keyword evidence="1" id="KW-0472">Membrane</keyword>
<keyword evidence="1" id="KW-0812">Transmembrane</keyword>
<dbReference type="RefSeq" id="WP_220103977.1">
    <property type="nucleotide sequence ID" value="NZ_JAHZSS010000010.1"/>
</dbReference>
<protein>
    <submittedName>
        <fullName evidence="2">Uncharacterized protein</fullName>
    </submittedName>
</protein>
<sequence length="78" mass="8430">MGKRNQISVSQLSAYAADPAKFCSHRGRAYDAAAAKQGDKAHSRAGGSSPLWWLVKWLCIGLSAWFFYEAGLLQGVLG</sequence>
<evidence type="ECO:0000256" key="1">
    <source>
        <dbReference type="SAM" id="Phobius"/>
    </source>
</evidence>
<evidence type="ECO:0000313" key="3">
    <source>
        <dbReference type="Proteomes" id="UP001166251"/>
    </source>
</evidence>
<dbReference type="EMBL" id="JAHZSS010000010">
    <property type="protein sequence ID" value="MBW8191294.1"/>
    <property type="molecule type" value="Genomic_DNA"/>
</dbReference>
<proteinExistence type="predicted"/>